<feature type="compositionally biased region" description="Basic and acidic residues" evidence="3">
    <location>
        <begin position="715"/>
        <end position="732"/>
    </location>
</feature>
<dbReference type="RefSeq" id="XP_001877404.1">
    <property type="nucleotide sequence ID" value="XM_001877369.1"/>
</dbReference>
<feature type="compositionally biased region" description="Basic and acidic residues" evidence="3">
    <location>
        <begin position="249"/>
        <end position="262"/>
    </location>
</feature>
<keyword evidence="6" id="KW-1185">Reference proteome</keyword>
<feature type="domain" description="PH" evidence="4">
    <location>
        <begin position="1313"/>
        <end position="1434"/>
    </location>
</feature>
<feature type="region of interest" description="Disordered" evidence="3">
    <location>
        <begin position="1"/>
        <end position="331"/>
    </location>
</feature>
<dbReference type="SUPFAM" id="SSF50729">
    <property type="entry name" value="PH domain-like"/>
    <property type="match status" value="1"/>
</dbReference>
<dbReference type="GO" id="GO:0005525">
    <property type="term" value="F:GTP binding"/>
    <property type="evidence" value="ECO:0007669"/>
    <property type="project" value="TreeGrafter"/>
</dbReference>
<feature type="compositionally biased region" description="Polar residues" evidence="3">
    <location>
        <begin position="490"/>
        <end position="499"/>
    </location>
</feature>
<dbReference type="Pfam" id="PF00169">
    <property type="entry name" value="PH"/>
    <property type="match status" value="1"/>
</dbReference>
<feature type="compositionally biased region" description="Polar residues" evidence="3">
    <location>
        <begin position="82"/>
        <end position="117"/>
    </location>
</feature>
<feature type="compositionally biased region" description="Polar residues" evidence="3">
    <location>
        <begin position="648"/>
        <end position="657"/>
    </location>
</feature>
<feature type="compositionally biased region" description="Polar residues" evidence="3">
    <location>
        <begin position="358"/>
        <end position="367"/>
    </location>
</feature>
<feature type="region of interest" description="Disordered" evidence="3">
    <location>
        <begin position="352"/>
        <end position="559"/>
    </location>
</feature>
<dbReference type="Gene3D" id="2.30.29.30">
    <property type="entry name" value="Pleckstrin-homology domain (PH domain)/Phosphotyrosine-binding domain (PTB)"/>
    <property type="match status" value="1"/>
</dbReference>
<organism evidence="6">
    <name type="scientific">Laccaria bicolor (strain S238N-H82 / ATCC MYA-4686)</name>
    <name type="common">Bicoloured deceiver</name>
    <name type="synonym">Laccaria laccata var. bicolor</name>
    <dbReference type="NCBI Taxonomy" id="486041"/>
    <lineage>
        <taxon>Eukaryota</taxon>
        <taxon>Fungi</taxon>
        <taxon>Dikarya</taxon>
        <taxon>Basidiomycota</taxon>
        <taxon>Agaricomycotina</taxon>
        <taxon>Agaricomycetes</taxon>
        <taxon>Agaricomycetidae</taxon>
        <taxon>Agaricales</taxon>
        <taxon>Agaricineae</taxon>
        <taxon>Hydnangiaceae</taxon>
        <taxon>Laccaria</taxon>
    </lineage>
</organism>
<dbReference type="SMART" id="SM00233">
    <property type="entry name" value="PH"/>
    <property type="match status" value="1"/>
</dbReference>
<proteinExistence type="predicted"/>
<dbReference type="STRING" id="486041.B0D0R1"/>
<gene>
    <name evidence="5" type="ORF">LACBIDRAFT_313747</name>
</gene>
<feature type="compositionally biased region" description="Pro residues" evidence="3">
    <location>
        <begin position="1163"/>
        <end position="1175"/>
    </location>
</feature>
<dbReference type="InterPro" id="IPR001849">
    <property type="entry name" value="PH_domain"/>
</dbReference>
<evidence type="ECO:0000313" key="6">
    <source>
        <dbReference type="Proteomes" id="UP000001194"/>
    </source>
</evidence>
<dbReference type="InParanoid" id="B0D0R1"/>
<dbReference type="KEGG" id="lbc:LACBIDRAFT_313747"/>
<feature type="compositionally biased region" description="Pro residues" evidence="3">
    <location>
        <begin position="1202"/>
        <end position="1211"/>
    </location>
</feature>
<keyword evidence="2" id="KW-0131">Cell cycle</keyword>
<feature type="region of interest" description="Disordered" evidence="3">
    <location>
        <begin position="632"/>
        <end position="733"/>
    </location>
</feature>
<name>B0D0R1_LACBS</name>
<dbReference type="Proteomes" id="UP000001194">
    <property type="component" value="Unassembled WGS sequence"/>
</dbReference>
<feature type="compositionally biased region" description="Acidic residues" evidence="3">
    <location>
        <begin position="263"/>
        <end position="287"/>
    </location>
</feature>
<feature type="compositionally biased region" description="Basic and acidic residues" evidence="3">
    <location>
        <begin position="467"/>
        <end position="478"/>
    </location>
</feature>
<dbReference type="InterPro" id="IPR052007">
    <property type="entry name" value="Bud4"/>
</dbReference>
<dbReference type="PANTHER" id="PTHR36100">
    <property type="entry name" value="BUD SITE SELECTION PROTEIN 4"/>
    <property type="match status" value="1"/>
</dbReference>
<feature type="region of interest" description="Disordered" evidence="3">
    <location>
        <begin position="581"/>
        <end position="616"/>
    </location>
</feature>
<feature type="compositionally biased region" description="Low complexity" evidence="3">
    <location>
        <begin position="173"/>
        <end position="184"/>
    </location>
</feature>
<evidence type="ECO:0000256" key="3">
    <source>
        <dbReference type="SAM" id="MobiDB-lite"/>
    </source>
</evidence>
<feature type="region of interest" description="Disordered" evidence="3">
    <location>
        <begin position="1161"/>
        <end position="1216"/>
    </location>
</feature>
<feature type="compositionally biased region" description="Low complexity" evidence="3">
    <location>
        <begin position="63"/>
        <end position="76"/>
    </location>
</feature>
<feature type="compositionally biased region" description="Polar residues" evidence="3">
    <location>
        <begin position="703"/>
        <end position="714"/>
    </location>
</feature>
<evidence type="ECO:0000313" key="5">
    <source>
        <dbReference type="EMBL" id="EDR11507.1"/>
    </source>
</evidence>
<feature type="region of interest" description="Disordered" evidence="3">
    <location>
        <begin position="947"/>
        <end position="983"/>
    </location>
</feature>
<feature type="compositionally biased region" description="Low complexity" evidence="3">
    <location>
        <begin position="1180"/>
        <end position="1193"/>
    </location>
</feature>
<dbReference type="GeneID" id="6073448"/>
<feature type="compositionally biased region" description="Acidic residues" evidence="3">
    <location>
        <begin position="862"/>
        <end position="875"/>
    </location>
</feature>
<feature type="compositionally biased region" description="Pro residues" evidence="3">
    <location>
        <begin position="212"/>
        <end position="223"/>
    </location>
</feature>
<dbReference type="InterPro" id="IPR011993">
    <property type="entry name" value="PH-like_dom_sf"/>
</dbReference>
<accession>B0D0R1</accession>
<keyword evidence="1" id="KW-0132">Cell division</keyword>
<feature type="compositionally biased region" description="Low complexity" evidence="3">
    <location>
        <begin position="34"/>
        <end position="48"/>
    </location>
</feature>
<feature type="compositionally biased region" description="Pro residues" evidence="3">
    <location>
        <begin position="444"/>
        <end position="453"/>
    </location>
</feature>
<sequence length="1469" mass="161690">MANHKSPLRDRLLSNSPDPIKSSILRESGMGWNSQSSGSLSSSSSGGSITSPLRISKRDSPGRPRGPAIARRSSSSYKHVHNNNLVSKSPFKSQIPTPSTSSNRPISITFPTSSPTRRVSGEKRPRPSSLYEQAENENERPFALKRERRQSKGFQNLIEKEPVTKSPFKLRQRTSSGSRPSTSPIPVPLTRAPLATFTPSATSIQPPASLSAPPPPAISPGPSPGRSSLVSKRMHGPRLSGGGKRERRKTVTFDERCDVVEFDREEETDEEALEMDEDDNAQDDADDPFFRATGHSGDHAHEEVMDQNESYESIQLSDTGSPSATPSLMALDPDTSITGLVEEIFFSPNARNFLPDSSFASNASTPPRYSDIPTDLDTEDGVPFGRSHHVERFIQHHHQQPSQTQQPLGFSPHDSPRHSLSLQRNHAPGSYPFSFNLPTHASPHGPPATPPRRSPGMQSTPPLGRSTHFERIKQAREEEKEEDADDVNQLPLSPSPMKQSSRDIAQEEGLVPRFSILNEAQAESSYKSTPDGGADPFQQCSLQEESPPEIHGDESVGSVNVSIGNSQVSFVSLGGTDIGAEAEGDSFNSTEDSHRYEETADVGEDEQERSPSYPAFQPPVLACVASPIGRLSSPVGRISSPIGRVTSPLLTGDQSPSMGGRPRINKEEVRRRLLGRRSVGSPSPELGSPSPREEKSPECEASQLASDVNAQVDVNSERLRVEYEEDRERDRMSVMTGQTDFSTETAIVEQAERRNVLASVTGQDRVNEREFGFLSTGERLQFDFGSKFGLGGLGISDGGNAGSDDNLDVTPVSARTRADSVSSRSVGSGEMKMGNVDVDMEMKSALDRLMEDVASGRVDDSMMTDECDDSYDESQDSPISGLSRPAIMERVATDTPLLHNSTVAGISSRTVSDSSVATIPPQVPPKDNIKQREQMILERRREARRITEEEEEAFRAPSKGKAPVKDQQHLGVGRPSRRRSMSTGDLLDVHDVVEDDPLADSIEKELSKLVEQPKKSKYHIRERGAMIYASSSEDKISHMPGPGDVDAGKAWRAVRRPSDMNEYSKQIKEYRAKENLGKAYGKVFVKVLGVKGVHLPLPDQATTITCTLNNGIHFVTTPECQLSQDCRIDQEFELIEHSKLEFTLTIKVRRDPHIISQFKALAPAPPPPAPVPPPVVQTASKSSGMRSFFSSSPKKSKEKVAQPPPPAPAPTSQPLQRLPENLARYLKPDGTLARAFISFKDIAARCDTRLFETSYPLIGQRVELGGKFSTLQVGEILLQMFRLPPLPGIPPDQLPQSLDDCHRGLRHINWHKVTYFQGTLTQSGGDCSTWRRRHLRVVGANLVAFNDVTKKATATIDLKKAIAVEDDQEARKNALSSSAGSNPRSSRYADEYDGLYGVERSFRLIFPHDEEIIFFADTDEEKARWLEVLRALVGRIPPHPLWAELLWQRHEEITKRNQAAQQTILPSSR</sequence>
<dbReference type="HOGENOM" id="CLU_004594_0_0_1"/>
<evidence type="ECO:0000256" key="2">
    <source>
        <dbReference type="ARBA" id="ARBA00023306"/>
    </source>
</evidence>
<feature type="region of interest" description="Disordered" evidence="3">
    <location>
        <begin position="860"/>
        <end position="881"/>
    </location>
</feature>
<dbReference type="OrthoDB" id="2123378at2759"/>
<evidence type="ECO:0000259" key="4">
    <source>
        <dbReference type="PROSITE" id="PS50003"/>
    </source>
</evidence>
<dbReference type="GO" id="GO:0051301">
    <property type="term" value="P:cell division"/>
    <property type="evidence" value="ECO:0007669"/>
    <property type="project" value="UniProtKB-KW"/>
</dbReference>
<protein>
    <submittedName>
        <fullName evidence="5">Predicted protein</fullName>
    </submittedName>
</protein>
<dbReference type="PROSITE" id="PS50003">
    <property type="entry name" value="PH_DOMAIN"/>
    <property type="match status" value="1"/>
</dbReference>
<dbReference type="PANTHER" id="PTHR36100:SF1">
    <property type="entry name" value="BUD SITE SELECTION PROTEIN 4"/>
    <property type="match status" value="1"/>
</dbReference>
<evidence type="ECO:0000256" key="1">
    <source>
        <dbReference type="ARBA" id="ARBA00022618"/>
    </source>
</evidence>
<dbReference type="EMBL" id="DS547095">
    <property type="protein sequence ID" value="EDR11507.1"/>
    <property type="molecule type" value="Genomic_DNA"/>
</dbReference>
<feature type="compositionally biased region" description="Polar residues" evidence="3">
    <location>
        <begin position="307"/>
        <end position="326"/>
    </location>
</feature>
<reference evidence="5 6" key="1">
    <citation type="journal article" date="2008" name="Nature">
        <title>The genome of Laccaria bicolor provides insights into mycorrhizal symbiosis.</title>
        <authorList>
            <person name="Martin F."/>
            <person name="Aerts A."/>
            <person name="Ahren D."/>
            <person name="Brun A."/>
            <person name="Danchin E.G.J."/>
            <person name="Duchaussoy F."/>
            <person name="Gibon J."/>
            <person name="Kohler A."/>
            <person name="Lindquist E."/>
            <person name="Pereda V."/>
            <person name="Salamov A."/>
            <person name="Shapiro H.J."/>
            <person name="Wuyts J."/>
            <person name="Blaudez D."/>
            <person name="Buee M."/>
            <person name="Brokstein P."/>
            <person name="Canbaeck B."/>
            <person name="Cohen D."/>
            <person name="Courty P.E."/>
            <person name="Coutinho P.M."/>
            <person name="Delaruelle C."/>
            <person name="Detter J.C."/>
            <person name="Deveau A."/>
            <person name="DiFazio S."/>
            <person name="Duplessis S."/>
            <person name="Fraissinet-Tachet L."/>
            <person name="Lucic E."/>
            <person name="Frey-Klett P."/>
            <person name="Fourrey C."/>
            <person name="Feussner I."/>
            <person name="Gay G."/>
            <person name="Grimwood J."/>
            <person name="Hoegger P.J."/>
            <person name="Jain P."/>
            <person name="Kilaru S."/>
            <person name="Labbe J."/>
            <person name="Lin Y.C."/>
            <person name="Legue V."/>
            <person name="Le Tacon F."/>
            <person name="Marmeisse R."/>
            <person name="Melayah D."/>
            <person name="Montanini B."/>
            <person name="Muratet M."/>
            <person name="Nehls U."/>
            <person name="Niculita-Hirzel H."/>
            <person name="Oudot-Le Secq M.P."/>
            <person name="Peter M."/>
            <person name="Quesneville H."/>
            <person name="Rajashekar B."/>
            <person name="Reich M."/>
            <person name="Rouhier N."/>
            <person name="Schmutz J."/>
            <person name="Yin T."/>
            <person name="Chalot M."/>
            <person name="Henrissat B."/>
            <person name="Kuees U."/>
            <person name="Lucas S."/>
            <person name="Van de Peer Y."/>
            <person name="Podila G.K."/>
            <person name="Polle A."/>
            <person name="Pukkila P.J."/>
            <person name="Richardson P.M."/>
            <person name="Rouze P."/>
            <person name="Sanders I.R."/>
            <person name="Stajich J.E."/>
            <person name="Tunlid A."/>
            <person name="Tuskan G."/>
            <person name="Grigoriev I.V."/>
        </authorList>
    </citation>
    <scope>NUCLEOTIDE SEQUENCE [LARGE SCALE GENOMIC DNA]</scope>
    <source>
        <strain evidence="6">S238N-H82 / ATCC MYA-4686</strain>
    </source>
</reference>
<feature type="compositionally biased region" description="Low complexity" evidence="3">
    <location>
        <begin position="676"/>
        <end position="690"/>
    </location>
</feature>